<dbReference type="Gene3D" id="1.10.10.10">
    <property type="entry name" value="Winged helix-like DNA-binding domain superfamily/Winged helix DNA-binding domain"/>
    <property type="match status" value="1"/>
</dbReference>
<gene>
    <name evidence="2" type="ORF">DFJ68_2870</name>
</gene>
<dbReference type="InterPro" id="IPR000014">
    <property type="entry name" value="PAS"/>
</dbReference>
<organism evidence="2 3">
    <name type="scientific">Terracoccus luteus</name>
    <dbReference type="NCBI Taxonomy" id="53356"/>
    <lineage>
        <taxon>Bacteria</taxon>
        <taxon>Bacillati</taxon>
        <taxon>Actinomycetota</taxon>
        <taxon>Actinomycetes</taxon>
        <taxon>Micrococcales</taxon>
        <taxon>Intrasporangiaceae</taxon>
        <taxon>Terracoccus</taxon>
    </lineage>
</organism>
<comment type="caution">
    <text evidence="2">The sequence shown here is derived from an EMBL/GenBank/DDBJ whole genome shotgun (WGS) entry which is preliminary data.</text>
</comment>
<keyword evidence="3" id="KW-1185">Reference proteome</keyword>
<reference evidence="2 3" key="1">
    <citation type="submission" date="2018-10" db="EMBL/GenBank/DDBJ databases">
        <title>Sequencing the genomes of 1000 actinobacteria strains.</title>
        <authorList>
            <person name="Klenk H.-P."/>
        </authorList>
    </citation>
    <scope>NUCLEOTIDE SEQUENCE [LARGE SCALE GENOMIC DNA]</scope>
    <source>
        <strain evidence="2 3">DSM 44267</strain>
    </source>
</reference>
<dbReference type="RefSeq" id="WP_170165783.1">
    <property type="nucleotide sequence ID" value="NZ_RBXT01000001.1"/>
</dbReference>
<accession>A0A495XZN6</accession>
<dbReference type="InterPro" id="IPR036388">
    <property type="entry name" value="WH-like_DNA-bd_sf"/>
</dbReference>
<dbReference type="GO" id="GO:0003723">
    <property type="term" value="F:RNA binding"/>
    <property type="evidence" value="ECO:0007669"/>
    <property type="project" value="InterPro"/>
</dbReference>
<name>A0A495XZN6_9MICO</name>
<dbReference type="EMBL" id="RBXT01000001">
    <property type="protein sequence ID" value="RKT79402.1"/>
    <property type="molecule type" value="Genomic_DNA"/>
</dbReference>
<proteinExistence type="predicted"/>
<dbReference type="Pfam" id="PF03861">
    <property type="entry name" value="ANTAR"/>
    <property type="match status" value="1"/>
</dbReference>
<dbReference type="SUPFAM" id="SSF55785">
    <property type="entry name" value="PYP-like sensor domain (PAS domain)"/>
    <property type="match status" value="1"/>
</dbReference>
<evidence type="ECO:0000313" key="3">
    <source>
        <dbReference type="Proteomes" id="UP000278440"/>
    </source>
</evidence>
<dbReference type="PROSITE" id="PS50921">
    <property type="entry name" value="ANTAR"/>
    <property type="match status" value="1"/>
</dbReference>
<dbReference type="InterPro" id="IPR013655">
    <property type="entry name" value="PAS_fold_3"/>
</dbReference>
<dbReference type="InterPro" id="IPR035965">
    <property type="entry name" value="PAS-like_dom_sf"/>
</dbReference>
<dbReference type="SMART" id="SM01012">
    <property type="entry name" value="ANTAR"/>
    <property type="match status" value="1"/>
</dbReference>
<dbReference type="InterPro" id="IPR005561">
    <property type="entry name" value="ANTAR"/>
</dbReference>
<sequence>MSSQFGAPQTFRQIRDAAASANVLGEKVTVEAAKALAESFGEATYDYATQTWHWDESTYRVLGLTNDGGDPYELIFSRMLPDDRDRIATELQAAIDNAVGLSGQYRFRDDAGHIRSISFIGDVEKDTAGNPVTLRGLAFDVTEQVRLAATEAVQSATRSRAAIEQVKGALMLSYGLDDAASFAILARYSQASNLKLATIAQRVVEQMGQKRESSVTLLQMLDAAVVVS</sequence>
<dbReference type="Pfam" id="PF08447">
    <property type="entry name" value="PAS_3"/>
    <property type="match status" value="1"/>
</dbReference>
<dbReference type="Gene3D" id="3.30.450.20">
    <property type="entry name" value="PAS domain"/>
    <property type="match status" value="1"/>
</dbReference>
<evidence type="ECO:0000259" key="1">
    <source>
        <dbReference type="PROSITE" id="PS50921"/>
    </source>
</evidence>
<dbReference type="AlphaFoldDB" id="A0A495XZN6"/>
<evidence type="ECO:0000313" key="2">
    <source>
        <dbReference type="EMBL" id="RKT79402.1"/>
    </source>
</evidence>
<dbReference type="Proteomes" id="UP000278440">
    <property type="component" value="Unassembled WGS sequence"/>
</dbReference>
<feature type="domain" description="ANTAR" evidence="1">
    <location>
        <begin position="143"/>
        <end position="204"/>
    </location>
</feature>
<dbReference type="CDD" id="cd00130">
    <property type="entry name" value="PAS"/>
    <property type="match status" value="1"/>
</dbReference>
<protein>
    <submittedName>
        <fullName evidence="2">PAS domain-containing protein</fullName>
    </submittedName>
</protein>